<sequence>MKLLSLVLCIATLAGCSSAPTRPASVARGDLAATQAYVTRLVQHDMAQDKVTGLSLALVDDQRIVWAQGFGFADVEQGMPASADTIYRVGSISKLFTATAAMQLAERGLLDIDKPVKIKSPETITPRQLMTHHSGLPRDRLKGFQTPQPQPFASLLDDLTGEPLAYPPGQVFSYSNVGISLLGTVLQTLSGTAFAQHMQQSVLTPLGMAHSAFETGVSNSPLMAKGYRGREAVPETPLRDVPAGGLNASVNDLSRFMAMVFADGRSGTQQVLKPETVAEMLRPQNSAVPLDFNFQTGLGWMLSTLGSSTLENAGPVAHHAGAIGMFRSQMYLLPKHKLGIVVLANSATATRVVDHIATETLALALEAKTGITQPAHVKPAWADAPLPAAMQSAHVGHYTTFVGPVHIRADGGDLRVNAVGHDFKLRPRSDGLLGLDYALLGLVSLDLGTLSEIGFSRRTVAGRDLLVARVGTQDMLVGQRMEPPASLGAWQQRLGDYDISNLGDDPKVAQRIRLIEEQGFLVLEITQVDEPDQAVRAVLKPLSDTQALLLGPLADSGETVRSVTVDGVEQLAYSGYLARKRAQH</sequence>
<dbReference type="EMBL" id="AP024238">
    <property type="protein sequence ID" value="BCO26516.1"/>
    <property type="molecule type" value="Genomic_DNA"/>
</dbReference>
<dbReference type="SUPFAM" id="SSF56601">
    <property type="entry name" value="beta-lactamase/transpeptidase-like"/>
    <property type="match status" value="1"/>
</dbReference>
<accession>A0ABM7MJY7</accession>
<dbReference type="Proteomes" id="UP000824366">
    <property type="component" value="Chromosome"/>
</dbReference>
<name>A0ABM7MJY7_9BURK</name>
<dbReference type="RefSeq" id="WP_223910098.1">
    <property type="nucleotide sequence ID" value="NZ_AP024238.1"/>
</dbReference>
<dbReference type="PANTHER" id="PTHR46825:SF9">
    <property type="entry name" value="BETA-LACTAMASE-RELATED DOMAIN-CONTAINING PROTEIN"/>
    <property type="match status" value="1"/>
</dbReference>
<feature type="domain" description="Beta-lactamase-related" evidence="2">
    <location>
        <begin position="39"/>
        <end position="351"/>
    </location>
</feature>
<keyword evidence="1" id="KW-0732">Signal</keyword>
<proteinExistence type="predicted"/>
<dbReference type="InterPro" id="IPR001466">
    <property type="entry name" value="Beta-lactam-related"/>
</dbReference>
<dbReference type="InterPro" id="IPR050491">
    <property type="entry name" value="AmpC-like"/>
</dbReference>
<keyword evidence="4" id="KW-1185">Reference proteome</keyword>
<dbReference type="PROSITE" id="PS51257">
    <property type="entry name" value="PROKAR_LIPOPROTEIN"/>
    <property type="match status" value="1"/>
</dbReference>
<evidence type="ECO:0000259" key="2">
    <source>
        <dbReference type="Pfam" id="PF00144"/>
    </source>
</evidence>
<dbReference type="PANTHER" id="PTHR46825">
    <property type="entry name" value="D-ALANYL-D-ALANINE-CARBOXYPEPTIDASE/ENDOPEPTIDASE AMPH"/>
    <property type="match status" value="1"/>
</dbReference>
<dbReference type="Pfam" id="PF00144">
    <property type="entry name" value="Beta-lactamase"/>
    <property type="match status" value="1"/>
</dbReference>
<evidence type="ECO:0000313" key="4">
    <source>
        <dbReference type="Proteomes" id="UP000824366"/>
    </source>
</evidence>
<feature type="chain" id="PRO_5047081559" evidence="1">
    <location>
        <begin position="20"/>
        <end position="584"/>
    </location>
</feature>
<dbReference type="Gene3D" id="3.40.710.10">
    <property type="entry name" value="DD-peptidase/beta-lactamase superfamily"/>
    <property type="match status" value="1"/>
</dbReference>
<protein>
    <submittedName>
        <fullName evidence="3">D-aminopeptidase</fullName>
    </submittedName>
</protein>
<evidence type="ECO:0000256" key="1">
    <source>
        <dbReference type="SAM" id="SignalP"/>
    </source>
</evidence>
<reference evidence="3 4" key="1">
    <citation type="journal article" date="2021" name="Microbiol. Spectr.">
        <title>A Single Bacterium Capable of Oxidation and Reduction of Iron at Circumneutral pH.</title>
        <authorList>
            <person name="Kato S."/>
            <person name="Ohkuma M."/>
        </authorList>
    </citation>
    <scope>NUCLEOTIDE SEQUENCE [LARGE SCALE GENOMIC DNA]</scope>
    <source>
        <strain evidence="3 4">MIZ03</strain>
    </source>
</reference>
<dbReference type="InterPro" id="IPR012338">
    <property type="entry name" value="Beta-lactam/transpept-like"/>
</dbReference>
<gene>
    <name evidence="3" type="ORF">MIZ03_1399</name>
</gene>
<evidence type="ECO:0000313" key="3">
    <source>
        <dbReference type="EMBL" id="BCO26516.1"/>
    </source>
</evidence>
<feature type="signal peptide" evidence="1">
    <location>
        <begin position="1"/>
        <end position="19"/>
    </location>
</feature>
<organism evidence="3 4">
    <name type="scientific">Rhodoferax lithotrophicus</name>
    <dbReference type="NCBI Taxonomy" id="2798804"/>
    <lineage>
        <taxon>Bacteria</taxon>
        <taxon>Pseudomonadati</taxon>
        <taxon>Pseudomonadota</taxon>
        <taxon>Betaproteobacteria</taxon>
        <taxon>Burkholderiales</taxon>
        <taxon>Comamonadaceae</taxon>
        <taxon>Rhodoferax</taxon>
    </lineage>
</organism>